<feature type="domain" description="HTH tetR-type" evidence="3">
    <location>
        <begin position="5"/>
        <end position="65"/>
    </location>
</feature>
<evidence type="ECO:0000313" key="5">
    <source>
        <dbReference type="Proteomes" id="UP000812270"/>
    </source>
</evidence>
<evidence type="ECO:0000259" key="3">
    <source>
        <dbReference type="PROSITE" id="PS50977"/>
    </source>
</evidence>
<dbReference type="AlphaFoldDB" id="A0A9E2SFG2"/>
<dbReference type="PROSITE" id="PS50977">
    <property type="entry name" value="HTH_TETR_2"/>
    <property type="match status" value="1"/>
</dbReference>
<organism evidence="4 5">
    <name type="scientific">Pinibacter aurantiacus</name>
    <dbReference type="NCBI Taxonomy" id="2851599"/>
    <lineage>
        <taxon>Bacteria</taxon>
        <taxon>Pseudomonadati</taxon>
        <taxon>Bacteroidota</taxon>
        <taxon>Chitinophagia</taxon>
        <taxon>Chitinophagales</taxon>
        <taxon>Chitinophagaceae</taxon>
        <taxon>Pinibacter</taxon>
    </lineage>
</organism>
<dbReference type="InterPro" id="IPR050624">
    <property type="entry name" value="HTH-type_Tx_Regulator"/>
</dbReference>
<dbReference type="EMBL" id="JAHSPG010000018">
    <property type="protein sequence ID" value="MBV4360374.1"/>
    <property type="molecule type" value="Genomic_DNA"/>
</dbReference>
<dbReference type="InterPro" id="IPR001647">
    <property type="entry name" value="HTH_TetR"/>
</dbReference>
<evidence type="ECO:0000256" key="2">
    <source>
        <dbReference type="PROSITE-ProRule" id="PRU00335"/>
    </source>
</evidence>
<feature type="DNA-binding region" description="H-T-H motif" evidence="2">
    <location>
        <begin position="28"/>
        <end position="47"/>
    </location>
</feature>
<comment type="caution">
    <text evidence="4">The sequence shown here is derived from an EMBL/GenBank/DDBJ whole genome shotgun (WGS) entry which is preliminary data.</text>
</comment>
<evidence type="ECO:0000313" key="4">
    <source>
        <dbReference type="EMBL" id="MBV4360374.1"/>
    </source>
</evidence>
<name>A0A9E2SFG2_9BACT</name>
<dbReference type="PANTHER" id="PTHR43479:SF11">
    <property type="entry name" value="ACREF_ENVCD OPERON REPRESSOR-RELATED"/>
    <property type="match status" value="1"/>
</dbReference>
<dbReference type="PANTHER" id="PTHR43479">
    <property type="entry name" value="ACREF/ENVCD OPERON REPRESSOR-RELATED"/>
    <property type="match status" value="1"/>
</dbReference>
<dbReference type="RefSeq" id="WP_217794691.1">
    <property type="nucleotide sequence ID" value="NZ_JAHSPG010000018.1"/>
</dbReference>
<evidence type="ECO:0000256" key="1">
    <source>
        <dbReference type="ARBA" id="ARBA00023125"/>
    </source>
</evidence>
<keyword evidence="5" id="KW-1185">Reference proteome</keyword>
<reference evidence="4" key="1">
    <citation type="submission" date="2021-06" db="EMBL/GenBank/DDBJ databases">
        <authorList>
            <person name="Huq M.A."/>
        </authorList>
    </citation>
    <scope>NUCLEOTIDE SEQUENCE</scope>
    <source>
        <strain evidence="4">MAH-26</strain>
    </source>
</reference>
<proteinExistence type="predicted"/>
<accession>A0A9E2SFG2</accession>
<dbReference type="Pfam" id="PF00440">
    <property type="entry name" value="TetR_N"/>
    <property type="match status" value="1"/>
</dbReference>
<dbReference type="GO" id="GO:0003677">
    <property type="term" value="F:DNA binding"/>
    <property type="evidence" value="ECO:0007669"/>
    <property type="project" value="UniProtKB-UniRule"/>
</dbReference>
<sequence>MTKKQDVKNKIGKAAMQCFAKFGLDKTTLGDIAKVVGLNKATLYYYYKNKEDIFLEIAVSEGEEYLAKLQQQTIRKKGIENQIWFYMYSRFNYYKNVLNMNRVSAETLNKILPKFFELYDSMMKQEKKFLSQLIENATKNGELVKSNATKIASTLINLSDALKHSEEQKSILRGDDKIDYTQSITDMKFLVTLIFSGLKKK</sequence>
<keyword evidence="1 2" id="KW-0238">DNA-binding</keyword>
<protein>
    <submittedName>
        <fullName evidence="4">TetR/AcrR family transcriptional regulator</fullName>
    </submittedName>
</protein>
<gene>
    <name evidence="4" type="ORF">KTO63_24635</name>
</gene>
<dbReference type="Proteomes" id="UP000812270">
    <property type="component" value="Unassembled WGS sequence"/>
</dbReference>